<feature type="domain" description="Putative restriction endonuclease" evidence="1">
    <location>
        <begin position="13"/>
        <end position="184"/>
    </location>
</feature>
<sequence>MTMIAPPELMTTEALLALPEDGVYRELFRGEVREKPMTRRSRPHSRTEAKVVHHLSKWLDGQPEPRGEIVSGEAAVRLHRNPDTTVGVDIAYISAAVSAASALDAFLIEGAPVLAVEILSRSDTQEDILEKVQAYLDAGVQLVWVIEPIFRTVTVYRQDAPPELFNINGELIGDPHMPGLRVAVADLFAR</sequence>
<dbReference type="Pfam" id="PF05685">
    <property type="entry name" value="Uma2"/>
    <property type="match status" value="1"/>
</dbReference>
<evidence type="ECO:0000313" key="2">
    <source>
        <dbReference type="EMBL" id="CAA9245961.1"/>
    </source>
</evidence>
<dbReference type="RefSeq" id="WP_294567908.1">
    <property type="nucleotide sequence ID" value="NZ_CADCTE010000106.1"/>
</dbReference>
<dbReference type="PANTHER" id="PTHR34107">
    <property type="entry name" value="SLL0198 PROTEIN-RELATED"/>
    <property type="match status" value="1"/>
</dbReference>
<gene>
    <name evidence="2" type="ORF">AVDCRST_MAG83-1900</name>
</gene>
<dbReference type="SUPFAM" id="SSF52980">
    <property type="entry name" value="Restriction endonuclease-like"/>
    <property type="match status" value="1"/>
</dbReference>
<dbReference type="EMBL" id="CADCTE010000106">
    <property type="protein sequence ID" value="CAA9245961.1"/>
    <property type="molecule type" value="Genomic_DNA"/>
</dbReference>
<dbReference type="InterPro" id="IPR011335">
    <property type="entry name" value="Restrct_endonuc-II-like"/>
</dbReference>
<evidence type="ECO:0000259" key="1">
    <source>
        <dbReference type="Pfam" id="PF05685"/>
    </source>
</evidence>
<protein>
    <recommendedName>
        <fullName evidence="1">Putative restriction endonuclease domain-containing protein</fullName>
    </recommendedName>
</protein>
<accession>A0A6J4IBZ1</accession>
<dbReference type="Gene3D" id="3.90.1570.10">
    <property type="entry name" value="tt1808, chain A"/>
    <property type="match status" value="1"/>
</dbReference>
<proteinExistence type="predicted"/>
<dbReference type="AlphaFoldDB" id="A0A6J4IBZ1"/>
<dbReference type="PANTHER" id="PTHR34107:SF1">
    <property type="entry name" value="SLL0198 PROTEIN"/>
    <property type="match status" value="1"/>
</dbReference>
<dbReference type="CDD" id="cd06260">
    <property type="entry name" value="DUF820-like"/>
    <property type="match status" value="1"/>
</dbReference>
<organism evidence="2">
    <name type="scientific">uncultured Arthrobacter sp</name>
    <dbReference type="NCBI Taxonomy" id="114050"/>
    <lineage>
        <taxon>Bacteria</taxon>
        <taxon>Bacillati</taxon>
        <taxon>Actinomycetota</taxon>
        <taxon>Actinomycetes</taxon>
        <taxon>Micrococcales</taxon>
        <taxon>Micrococcaceae</taxon>
        <taxon>Arthrobacter</taxon>
        <taxon>environmental samples</taxon>
    </lineage>
</organism>
<name>A0A6J4IBZ1_9MICC</name>
<dbReference type="InterPro" id="IPR008538">
    <property type="entry name" value="Uma2"/>
</dbReference>
<dbReference type="InterPro" id="IPR012296">
    <property type="entry name" value="Nuclease_put_TT1808"/>
</dbReference>
<reference evidence="2" key="1">
    <citation type="submission" date="2020-02" db="EMBL/GenBank/DDBJ databases">
        <authorList>
            <person name="Meier V. D."/>
        </authorList>
    </citation>
    <scope>NUCLEOTIDE SEQUENCE</scope>
    <source>
        <strain evidence="2">AVDCRST_MAG83</strain>
    </source>
</reference>